<dbReference type="InterPro" id="IPR036259">
    <property type="entry name" value="MFS_trans_sf"/>
</dbReference>
<evidence type="ECO:0000256" key="1">
    <source>
        <dbReference type="SAM" id="Phobius"/>
    </source>
</evidence>
<organism evidence="2 3">
    <name type="scientific">Micromonospora tarensis</name>
    <dbReference type="NCBI Taxonomy" id="2806100"/>
    <lineage>
        <taxon>Bacteria</taxon>
        <taxon>Bacillati</taxon>
        <taxon>Actinomycetota</taxon>
        <taxon>Actinomycetes</taxon>
        <taxon>Micromonosporales</taxon>
        <taxon>Micromonosporaceae</taxon>
        <taxon>Micromonospora</taxon>
    </lineage>
</organism>
<gene>
    <name evidence="2" type="ORF">JM949_15445</name>
</gene>
<name>A0ABS1YH37_9ACTN</name>
<accession>A0ABS1YH37</accession>
<dbReference type="SUPFAM" id="SSF103473">
    <property type="entry name" value="MFS general substrate transporter"/>
    <property type="match status" value="1"/>
</dbReference>
<keyword evidence="1" id="KW-1133">Transmembrane helix</keyword>
<evidence type="ECO:0008006" key="4">
    <source>
        <dbReference type="Google" id="ProtNLM"/>
    </source>
</evidence>
<dbReference type="EMBL" id="JAEVHL010000067">
    <property type="protein sequence ID" value="MBM0276713.1"/>
    <property type="molecule type" value="Genomic_DNA"/>
</dbReference>
<sequence>MQGRVAATITFAGMGLTPLGSLCGGFLAGEWGLRGTLLVTAAGMVVSPLLMALSPLARLGRQLPSPGLPVGQGVAQADVS</sequence>
<dbReference type="RefSeq" id="WP_203149172.1">
    <property type="nucleotide sequence ID" value="NZ_JAEVHL010000067.1"/>
</dbReference>
<keyword evidence="1" id="KW-0812">Transmembrane</keyword>
<evidence type="ECO:0000313" key="3">
    <source>
        <dbReference type="Proteomes" id="UP000622245"/>
    </source>
</evidence>
<keyword evidence="3" id="KW-1185">Reference proteome</keyword>
<proteinExistence type="predicted"/>
<dbReference type="Proteomes" id="UP000622245">
    <property type="component" value="Unassembled WGS sequence"/>
</dbReference>
<evidence type="ECO:0000313" key="2">
    <source>
        <dbReference type="EMBL" id="MBM0276713.1"/>
    </source>
</evidence>
<comment type="caution">
    <text evidence="2">The sequence shown here is derived from an EMBL/GenBank/DDBJ whole genome shotgun (WGS) entry which is preliminary data.</text>
</comment>
<feature type="transmembrane region" description="Helical" evidence="1">
    <location>
        <begin position="31"/>
        <end position="53"/>
    </location>
</feature>
<keyword evidence="1" id="KW-0472">Membrane</keyword>
<protein>
    <recommendedName>
        <fullName evidence="4">Transmembrane secretion effector</fullName>
    </recommendedName>
</protein>
<reference evidence="2 3" key="1">
    <citation type="submission" date="2021-01" db="EMBL/GenBank/DDBJ databases">
        <title>Draft genome sequence of Micromonospora sp. strain STR1s_6.</title>
        <authorList>
            <person name="Karlyshev A."/>
            <person name="Jawad R."/>
        </authorList>
    </citation>
    <scope>NUCLEOTIDE SEQUENCE [LARGE SCALE GENOMIC DNA]</scope>
    <source>
        <strain evidence="2 3">STR1S-6</strain>
    </source>
</reference>